<keyword evidence="1" id="KW-1133">Transmembrane helix</keyword>
<keyword evidence="1" id="KW-0472">Membrane</keyword>
<accession>A0A485LYN9</accession>
<feature type="transmembrane region" description="Helical" evidence="1">
    <location>
        <begin position="38"/>
        <end position="65"/>
    </location>
</feature>
<feature type="domain" description="DUF2062" evidence="2">
    <location>
        <begin position="23"/>
        <end position="161"/>
    </location>
</feature>
<organism evidence="3">
    <name type="scientific">anaerobic digester metagenome</name>
    <dbReference type="NCBI Taxonomy" id="1263854"/>
    <lineage>
        <taxon>unclassified sequences</taxon>
        <taxon>metagenomes</taxon>
        <taxon>ecological metagenomes</taxon>
    </lineage>
</organism>
<dbReference type="InterPro" id="IPR018639">
    <property type="entry name" value="DUF2062"/>
</dbReference>
<dbReference type="EMBL" id="CAADRN010000091">
    <property type="protein sequence ID" value="VFU12620.1"/>
    <property type="molecule type" value="Genomic_DNA"/>
</dbReference>
<dbReference type="AlphaFoldDB" id="A0A485LYN9"/>
<feature type="transmembrane region" description="Helical" evidence="1">
    <location>
        <begin position="131"/>
        <end position="154"/>
    </location>
</feature>
<proteinExistence type="predicted"/>
<evidence type="ECO:0000256" key="1">
    <source>
        <dbReference type="SAM" id="Phobius"/>
    </source>
</evidence>
<feature type="transmembrane region" description="Helical" evidence="1">
    <location>
        <begin position="72"/>
        <end position="92"/>
    </location>
</feature>
<evidence type="ECO:0000313" key="3">
    <source>
        <dbReference type="EMBL" id="VFU12620.1"/>
    </source>
</evidence>
<sequence>MFVEGVLYLKRKITSWLPEGICDYYKKVMEMPDSPKKIARGVALGLAFDFLPIPVISIPLSYLVARITHCSPAAAVATVVVFKLAVPIFYTLNFLSGRLLLGDLPGPDLVFSGDSLLTPFLNKIMEHGYPFLLGSLINATLIWFAVYTLLMFLLKRRSRRRST</sequence>
<evidence type="ECO:0000259" key="2">
    <source>
        <dbReference type="Pfam" id="PF09835"/>
    </source>
</evidence>
<keyword evidence="1" id="KW-0812">Transmembrane</keyword>
<dbReference type="Pfam" id="PF09835">
    <property type="entry name" value="DUF2062"/>
    <property type="match status" value="1"/>
</dbReference>
<reference evidence="3" key="1">
    <citation type="submission" date="2019-03" db="EMBL/GenBank/DDBJ databases">
        <authorList>
            <person name="Hao L."/>
        </authorList>
    </citation>
    <scope>NUCLEOTIDE SEQUENCE</scope>
</reference>
<gene>
    <name evidence="3" type="ORF">SCFA_1800007</name>
</gene>
<protein>
    <recommendedName>
        <fullName evidence="2">DUF2062 domain-containing protein</fullName>
    </recommendedName>
</protein>
<name>A0A485LYN9_9ZZZZ</name>